<dbReference type="InterPro" id="IPR016135">
    <property type="entry name" value="UBQ-conjugating_enzyme/RWD"/>
</dbReference>
<dbReference type="EMBL" id="MN740328">
    <property type="protein sequence ID" value="QHU00640.1"/>
    <property type="molecule type" value="Genomic_DNA"/>
</dbReference>
<accession>A0A6C0J6Z2</accession>
<proteinExistence type="predicted"/>
<dbReference type="CDD" id="cd00195">
    <property type="entry name" value="UBCc_UEV"/>
    <property type="match status" value="1"/>
</dbReference>
<dbReference type="PROSITE" id="PS50127">
    <property type="entry name" value="UBC_2"/>
    <property type="match status" value="1"/>
</dbReference>
<dbReference type="Gene3D" id="3.10.110.10">
    <property type="entry name" value="Ubiquitin Conjugating Enzyme"/>
    <property type="match status" value="1"/>
</dbReference>
<dbReference type="SUPFAM" id="SSF54495">
    <property type="entry name" value="UBC-like"/>
    <property type="match status" value="1"/>
</dbReference>
<feature type="domain" description="UBC core" evidence="1">
    <location>
        <begin position="1"/>
        <end position="143"/>
    </location>
</feature>
<dbReference type="SMART" id="SM00212">
    <property type="entry name" value="UBCc"/>
    <property type="match status" value="1"/>
</dbReference>
<dbReference type="PANTHER" id="PTHR24067">
    <property type="entry name" value="UBIQUITIN-CONJUGATING ENZYME E2"/>
    <property type="match status" value="1"/>
</dbReference>
<name>A0A6C0J6Z2_9ZZZZ</name>
<evidence type="ECO:0000259" key="1">
    <source>
        <dbReference type="PROSITE" id="PS50127"/>
    </source>
</evidence>
<protein>
    <recommendedName>
        <fullName evidence="1">UBC core domain-containing protein</fullName>
    </recommendedName>
</protein>
<dbReference type="AlphaFoldDB" id="A0A6C0J6Z2"/>
<sequence length="143" mass="16438">MSKKRLNKEWKALQEEKDAGTLGFKINPTDDKMLKWNAVIKGPVNTVWKDLIINIDITIPQQYPFKAPIPIITSPIMHPNILDGAVCLSSIVLWTPAKNIKDILLEIISKLEVPDWENRVITEPHDREEFLKQANLYTLKNIL</sequence>
<dbReference type="Pfam" id="PF00179">
    <property type="entry name" value="UQ_con"/>
    <property type="match status" value="1"/>
</dbReference>
<evidence type="ECO:0000313" key="2">
    <source>
        <dbReference type="EMBL" id="QHU00640.1"/>
    </source>
</evidence>
<dbReference type="InterPro" id="IPR000608">
    <property type="entry name" value="UBC"/>
</dbReference>
<dbReference type="InterPro" id="IPR050113">
    <property type="entry name" value="Ub_conjugating_enzyme"/>
</dbReference>
<organism evidence="2">
    <name type="scientific">viral metagenome</name>
    <dbReference type="NCBI Taxonomy" id="1070528"/>
    <lineage>
        <taxon>unclassified sequences</taxon>
        <taxon>metagenomes</taxon>
        <taxon>organismal metagenomes</taxon>
    </lineage>
</organism>
<reference evidence="2" key="1">
    <citation type="journal article" date="2020" name="Nature">
        <title>Giant virus diversity and host interactions through global metagenomics.</title>
        <authorList>
            <person name="Schulz F."/>
            <person name="Roux S."/>
            <person name="Paez-Espino D."/>
            <person name="Jungbluth S."/>
            <person name="Walsh D.A."/>
            <person name="Denef V.J."/>
            <person name="McMahon K.D."/>
            <person name="Konstantinidis K.T."/>
            <person name="Eloe-Fadrosh E.A."/>
            <person name="Kyrpides N.C."/>
            <person name="Woyke T."/>
        </authorList>
    </citation>
    <scope>NUCLEOTIDE SEQUENCE</scope>
    <source>
        <strain evidence="2">GVMAG-M-3300025860-20</strain>
    </source>
</reference>